<evidence type="ECO:0000313" key="3">
    <source>
        <dbReference type="WBParaSite" id="ECPE_0001305301-mRNA-1"/>
    </source>
</evidence>
<evidence type="ECO:0000313" key="2">
    <source>
        <dbReference type="Proteomes" id="UP000272942"/>
    </source>
</evidence>
<sequence>MSLGRFAFALNYPSAKLVNEMLKLLNGQDTGPRSLSKAALADGHIVQWIEPVFPITSVQSEPSGFLVVTELNEACMIQMFNTADKTFSDIWHVPPPFTVTALCTLITPQAEYFIVVATSDGFVRLFRYKQAGSPVCLQSGICPTGERITRLQSLDENTMQVIVGTQSGSVVVYEIV</sequence>
<proteinExistence type="predicted"/>
<reference evidence="1 2" key="2">
    <citation type="submission" date="2018-11" db="EMBL/GenBank/DDBJ databases">
        <authorList>
            <consortium name="Pathogen Informatics"/>
        </authorList>
    </citation>
    <scope>NUCLEOTIDE SEQUENCE [LARGE SCALE GENOMIC DNA]</scope>
    <source>
        <strain evidence="1 2">Egypt</strain>
    </source>
</reference>
<name>A0A183B1D0_9TREM</name>
<dbReference type="Proteomes" id="UP000272942">
    <property type="component" value="Unassembled WGS sequence"/>
</dbReference>
<dbReference type="EMBL" id="UZAN01054104">
    <property type="protein sequence ID" value="VDP90286.1"/>
    <property type="molecule type" value="Genomic_DNA"/>
</dbReference>
<dbReference type="AlphaFoldDB" id="A0A183B1D0"/>
<keyword evidence="2" id="KW-1185">Reference proteome</keyword>
<organism evidence="3">
    <name type="scientific">Echinostoma caproni</name>
    <dbReference type="NCBI Taxonomy" id="27848"/>
    <lineage>
        <taxon>Eukaryota</taxon>
        <taxon>Metazoa</taxon>
        <taxon>Spiralia</taxon>
        <taxon>Lophotrochozoa</taxon>
        <taxon>Platyhelminthes</taxon>
        <taxon>Trematoda</taxon>
        <taxon>Digenea</taxon>
        <taxon>Plagiorchiida</taxon>
        <taxon>Echinostomata</taxon>
        <taxon>Echinostomatoidea</taxon>
        <taxon>Echinostomatidae</taxon>
        <taxon>Echinostoma</taxon>
    </lineage>
</organism>
<protein>
    <submittedName>
        <fullName evidence="3">Nucleoporin_N domain-containing protein</fullName>
    </submittedName>
</protein>
<gene>
    <name evidence="1" type="ORF">ECPE_LOCUS13014</name>
</gene>
<accession>A0A183B1D0</accession>
<dbReference type="OrthoDB" id="10519788at2759"/>
<reference evidence="3" key="1">
    <citation type="submission" date="2016-06" db="UniProtKB">
        <authorList>
            <consortium name="WormBaseParasite"/>
        </authorList>
    </citation>
    <scope>IDENTIFICATION</scope>
</reference>
<dbReference type="WBParaSite" id="ECPE_0001305301-mRNA-1">
    <property type="protein sequence ID" value="ECPE_0001305301-mRNA-1"/>
    <property type="gene ID" value="ECPE_0001305301"/>
</dbReference>
<evidence type="ECO:0000313" key="1">
    <source>
        <dbReference type="EMBL" id="VDP90286.1"/>
    </source>
</evidence>
<dbReference type="SUPFAM" id="SSF69322">
    <property type="entry name" value="Tricorn protease domain 2"/>
    <property type="match status" value="1"/>
</dbReference>